<sequence length="136" mass="16396">MHIFYKLDTDIKTNRTLAKPYEVCINISYLNEEFKQRIQNVVEKYRPAFEIRSKNLFLKYLQKDKVKIKLISHRNQEYKALMTGNSSYLYNLDFFDFQSGQFSFSERNEAEEAMNKMKKLIKETLDKEALLFQRIV</sequence>
<proteinExistence type="predicted"/>
<protein>
    <submittedName>
        <fullName evidence="1">Uncharacterized protein</fullName>
    </submittedName>
</protein>
<dbReference type="AlphaFoldDB" id="A0A5M9GFA7"/>
<comment type="caution">
    <text evidence="1">The sequence shown here is derived from an EMBL/GenBank/DDBJ whole genome shotgun (WGS) entry which is preliminary data.</text>
</comment>
<dbReference type="Proteomes" id="UP000325411">
    <property type="component" value="Unassembled WGS sequence"/>
</dbReference>
<evidence type="ECO:0000313" key="2">
    <source>
        <dbReference type="Proteomes" id="UP000325411"/>
    </source>
</evidence>
<dbReference type="RefSeq" id="WP_153623574.1">
    <property type="nucleotide sequence ID" value="NZ_CP064082.1"/>
</dbReference>
<reference evidence="1 2" key="1">
    <citation type="submission" date="2019-09" db="EMBL/GenBank/DDBJ databases">
        <authorList>
            <person name="Geng P."/>
            <person name="Wan X."/>
            <person name="Zhou G."/>
            <person name="Yuan Z."/>
            <person name="Hu X."/>
        </authorList>
    </citation>
    <scope>NUCLEOTIDE SEQUENCE [LARGE SCALE GENOMIC DNA]</scope>
    <source>
        <strain evidence="1 2">EFR-4</strain>
    </source>
</reference>
<accession>A0A5M9GFA7</accession>
<name>A0A5M9GFA7_9BACI</name>
<evidence type="ECO:0000313" key="1">
    <source>
        <dbReference type="EMBL" id="KAA8473036.1"/>
    </source>
</evidence>
<gene>
    <name evidence="1" type="ORF">FYW06_28050</name>
</gene>
<organism evidence="1 2">
    <name type="scientific">Bacillus paranthracis</name>
    <dbReference type="NCBI Taxonomy" id="2026186"/>
    <lineage>
        <taxon>Bacteria</taxon>
        <taxon>Bacillati</taxon>
        <taxon>Bacillota</taxon>
        <taxon>Bacilli</taxon>
        <taxon>Bacillales</taxon>
        <taxon>Bacillaceae</taxon>
        <taxon>Bacillus</taxon>
        <taxon>Bacillus cereus group</taxon>
    </lineage>
</organism>
<dbReference type="EMBL" id="VXCE01000044">
    <property type="protein sequence ID" value="KAA8473036.1"/>
    <property type="molecule type" value="Genomic_DNA"/>
</dbReference>